<gene>
    <name evidence="1" type="ORF">EV146_10921</name>
</gene>
<reference evidence="1 2" key="1">
    <citation type="journal article" date="2015" name="Stand. Genomic Sci.">
        <title>Genomic Encyclopedia of Bacterial and Archaeal Type Strains, Phase III: the genomes of soil and plant-associated and newly described type strains.</title>
        <authorList>
            <person name="Whitman W.B."/>
            <person name="Woyke T."/>
            <person name="Klenk H.P."/>
            <person name="Zhou Y."/>
            <person name="Lilburn T.G."/>
            <person name="Beck B.J."/>
            <person name="De Vos P."/>
            <person name="Vandamme P."/>
            <person name="Eisen J.A."/>
            <person name="Garrity G."/>
            <person name="Hugenholtz P."/>
            <person name="Kyrpides N.C."/>
        </authorList>
    </citation>
    <scope>NUCLEOTIDE SEQUENCE [LARGE SCALE GENOMIC DNA]</scope>
    <source>
        <strain evidence="1 2">CV53</strain>
    </source>
</reference>
<comment type="caution">
    <text evidence="1">The sequence shown here is derived from an EMBL/GenBank/DDBJ whole genome shotgun (WGS) entry which is preliminary data.</text>
</comment>
<dbReference type="EMBL" id="SLVV01000009">
    <property type="protein sequence ID" value="TCN22868.1"/>
    <property type="molecule type" value="Genomic_DNA"/>
</dbReference>
<dbReference type="Proteomes" id="UP000295689">
    <property type="component" value="Unassembled WGS sequence"/>
</dbReference>
<organism evidence="1 2">
    <name type="scientific">Mesobacillus foraminis</name>
    <dbReference type="NCBI Taxonomy" id="279826"/>
    <lineage>
        <taxon>Bacteria</taxon>
        <taxon>Bacillati</taxon>
        <taxon>Bacillota</taxon>
        <taxon>Bacilli</taxon>
        <taxon>Bacillales</taxon>
        <taxon>Bacillaceae</taxon>
        <taxon>Mesobacillus</taxon>
    </lineage>
</organism>
<protein>
    <recommendedName>
        <fullName evidence="3">Na+/H+ antiporter</fullName>
    </recommendedName>
</protein>
<sequence>MLTRLMSFFCLLMASYFVYQNRYRVMNILLGNTILRRLAVSSLMGMPGFRRRMFQSVFSGPNDWQ</sequence>
<evidence type="ECO:0008006" key="3">
    <source>
        <dbReference type="Google" id="ProtNLM"/>
    </source>
</evidence>
<name>A0A4R2B805_9BACI</name>
<proteinExistence type="predicted"/>
<evidence type="ECO:0000313" key="1">
    <source>
        <dbReference type="EMBL" id="TCN22868.1"/>
    </source>
</evidence>
<accession>A0A4R2B805</accession>
<keyword evidence="2" id="KW-1185">Reference proteome</keyword>
<evidence type="ECO:0000313" key="2">
    <source>
        <dbReference type="Proteomes" id="UP000295689"/>
    </source>
</evidence>
<dbReference type="AlphaFoldDB" id="A0A4R2B805"/>